<gene>
    <name evidence="2" type="ORF">JP36_11295</name>
</gene>
<accession>A0A0A2YCF1</accession>
<comment type="caution">
    <text evidence="2">The sequence shown here is derived from an EMBL/GenBank/DDBJ whole genome shotgun (WGS) entry which is preliminary data.</text>
</comment>
<name>A0A0A2YCF1_9PAST</name>
<feature type="transmembrane region" description="Helical" evidence="1">
    <location>
        <begin position="53"/>
        <end position="70"/>
    </location>
</feature>
<keyword evidence="1" id="KW-0472">Membrane</keyword>
<keyword evidence="1" id="KW-0812">Transmembrane</keyword>
<evidence type="ECO:0000313" key="2">
    <source>
        <dbReference type="EMBL" id="KGQ35039.1"/>
    </source>
</evidence>
<sequence>MAIHSIESWYDSNLLIKKCIAVLLSAPPTCQVENVWIADSVFPSACAFMAKRVFLTMIGILTIVPYVLGAM</sequence>
<dbReference type="AlphaFoldDB" id="A0A0A2YCF1"/>
<keyword evidence="1" id="KW-1133">Transmembrane helix</keyword>
<evidence type="ECO:0000256" key="1">
    <source>
        <dbReference type="SAM" id="Phobius"/>
    </source>
</evidence>
<organism evidence="2 3">
    <name type="scientific">Gallibacterium genomosp. 1</name>
    <dbReference type="NCBI Taxonomy" id="155515"/>
    <lineage>
        <taxon>Bacteria</taxon>
        <taxon>Pseudomonadati</taxon>
        <taxon>Pseudomonadota</taxon>
        <taxon>Gammaproteobacteria</taxon>
        <taxon>Pasteurellales</taxon>
        <taxon>Pasteurellaceae</taxon>
        <taxon>Gallibacterium</taxon>
    </lineage>
</organism>
<protein>
    <submittedName>
        <fullName evidence="2">Uncharacterized protein</fullName>
    </submittedName>
</protein>
<dbReference type="Proteomes" id="UP000030539">
    <property type="component" value="Unassembled WGS sequence"/>
</dbReference>
<reference evidence="2 3" key="1">
    <citation type="submission" date="2014-08" db="EMBL/GenBank/DDBJ databases">
        <title>Chaperone-usher fimbriae in a diverse selection of Gallibacterium genomes.</title>
        <authorList>
            <person name="Kudirkiene E."/>
            <person name="Bager R.J."/>
            <person name="Johnson T.J."/>
            <person name="Bojesen A.M."/>
        </authorList>
    </citation>
    <scope>NUCLEOTIDE SEQUENCE [LARGE SCALE GENOMIC DNA]</scope>
    <source>
        <strain evidence="2 3">CCM5974</strain>
    </source>
</reference>
<dbReference type="EMBL" id="JPXX01000049">
    <property type="protein sequence ID" value="KGQ35039.1"/>
    <property type="molecule type" value="Genomic_DNA"/>
</dbReference>
<proteinExistence type="predicted"/>
<evidence type="ECO:0000313" key="3">
    <source>
        <dbReference type="Proteomes" id="UP000030539"/>
    </source>
</evidence>